<comment type="caution">
    <text evidence="8">The sequence shown here is derived from an EMBL/GenBank/DDBJ whole genome shotgun (WGS) entry which is preliminary data.</text>
</comment>
<evidence type="ECO:0000256" key="4">
    <source>
        <dbReference type="PROSITE-ProRule" id="PRU01161"/>
    </source>
</evidence>
<gene>
    <name evidence="8" type="ORF">D6C85_04123</name>
    <name evidence="7" type="ORF">D6D22_01959</name>
</gene>
<keyword evidence="1 4" id="KW-0378">Hydrolase</keyword>
<organism evidence="8 9">
    <name type="scientific">Aureobasidium pullulans</name>
    <name type="common">Black yeast</name>
    <name type="synonym">Pullularia pullulans</name>
    <dbReference type="NCBI Taxonomy" id="5580"/>
    <lineage>
        <taxon>Eukaryota</taxon>
        <taxon>Fungi</taxon>
        <taxon>Dikarya</taxon>
        <taxon>Ascomycota</taxon>
        <taxon>Pezizomycotina</taxon>
        <taxon>Dothideomycetes</taxon>
        <taxon>Dothideomycetidae</taxon>
        <taxon>Dothideales</taxon>
        <taxon>Saccotheciaceae</taxon>
        <taxon>Aureobasidium</taxon>
    </lineage>
</organism>
<dbReference type="Pfam" id="PF01734">
    <property type="entry name" value="Patatin"/>
    <property type="match status" value="1"/>
</dbReference>
<dbReference type="Pfam" id="PF13374">
    <property type="entry name" value="TPR_10"/>
    <property type="match status" value="1"/>
</dbReference>
<dbReference type="InterPro" id="IPR027417">
    <property type="entry name" value="P-loop_NTPase"/>
</dbReference>
<keyword evidence="3 4" id="KW-0443">Lipid metabolism</keyword>
<dbReference type="GO" id="GO:0043531">
    <property type="term" value="F:ADP binding"/>
    <property type="evidence" value="ECO:0007669"/>
    <property type="project" value="InterPro"/>
</dbReference>
<dbReference type="Gene3D" id="3.40.50.300">
    <property type="entry name" value="P-loop containing nucleotide triphosphate hydrolases"/>
    <property type="match status" value="1"/>
</dbReference>
<dbReference type="InterPro" id="IPR002641">
    <property type="entry name" value="PNPLA_dom"/>
</dbReference>
<dbReference type="Proteomes" id="UP000310687">
    <property type="component" value="Unassembled WGS sequence"/>
</dbReference>
<feature type="active site" description="Nucleophile" evidence="4">
    <location>
        <position position="72"/>
    </location>
</feature>
<evidence type="ECO:0000256" key="2">
    <source>
        <dbReference type="ARBA" id="ARBA00022963"/>
    </source>
</evidence>
<proteinExistence type="predicted"/>
<reference evidence="9 10" key="1">
    <citation type="submission" date="2018-10" db="EMBL/GenBank/DDBJ databases">
        <title>Fifty Aureobasidium pullulans genomes reveal a recombining polyextremotolerant generalist.</title>
        <authorList>
            <person name="Gostincar C."/>
            <person name="Turk M."/>
            <person name="Zajc J."/>
            <person name="Gunde-Cimerman N."/>
        </authorList>
    </citation>
    <scope>NUCLEOTIDE SEQUENCE [LARGE SCALE GENOMIC DNA]</scope>
    <source>
        <strain evidence="7 10">EXF-11013</strain>
        <strain evidence="8 9">EXF-3519</strain>
    </source>
</reference>
<dbReference type="GO" id="GO:0016042">
    <property type="term" value="P:lipid catabolic process"/>
    <property type="evidence" value="ECO:0007669"/>
    <property type="project" value="UniProtKB-UniRule"/>
</dbReference>
<dbReference type="GO" id="GO:0016020">
    <property type="term" value="C:membrane"/>
    <property type="evidence" value="ECO:0007669"/>
    <property type="project" value="TreeGrafter"/>
</dbReference>
<dbReference type="GO" id="GO:0046486">
    <property type="term" value="P:glycerolipid metabolic process"/>
    <property type="evidence" value="ECO:0007669"/>
    <property type="project" value="UniProtKB-ARBA"/>
</dbReference>
<sequence length="1992" mass="221789">MEQSTIQQSGGDPDLLDTTGLCLLSLDGGGVRGLSTLYILKSLMDRLNHPRKETQLDPFRPCDVFDLIGGTSTGGLIAIMLGRLEMDVDECIKAYSELMANVFGMQLSKIPMNWKGKVKPRFDSKKLEEAIKQVIRQSEVPEDALLDDGVERGCRSFVCTIDCDTKTMVRLRSYSLPDEENVPASICQAALATSAATAFFPPVNIDGRSFADGGIGANNPVDEVEGEASSIWSPATRNLQSLVKCFVSIGTGNPGIHAFEDGIPGFLSSTVSQIATETEATDKKFIARWARHYDQKRYFRFNVEQGLQDVGLAEYQMEATIEAASDAYLDHTSQEYGVRDCIRNLSKKQNRTGVRFNNTLKRHDDLVARQQLQEKAARRKFYDVPHVAVSSFSGRKEILEQIDNAFPRIADLATTRKPPVFVLQGMGGQGKSQIALEYCRLSRSRFQAIFWIDATSEASVQGGFERIVKKFDALAAAGPHDTDEKIDLVQKNLASLEEEWLLVFDNYDDPSSYKLRPYLLANGRGFIILTSRHEASDGYARPGKENFLAVPSMEHDGGHVLLQNKLSGTTEQERSELLQRLGGLALAIDQAAAYISFHRLSIPDFMAKYETHKAQILKHHEEDTWEYNTHLNNSEKQTALTAYTTWEMILPQIEPDNQDRRECITRFLSISAFLGQQRIGEHIFREFHTNHSRSPTWLSIFTNSAIIDSTSDARNTRPEWDGFRFQKVIRNLEQLSLVSDTGKYSQDTGAWFSIQPVVRDWLQIRMESNVRQETLEESIYLVKTVTALEVTKVAGADVNQELLNHVDILVDPLKALCKCGFLDDVLVGDSAIKFGHFYLDNGHYKKAIELLEYGLDVVRASSASDKLALRLEYTLAVVYNRDRQSSKAIELLEHVVRVQNLEETHPDRLASQHALALAYRGNGQVEDAIKLLEHVVTIRETSLTDNHPDRLASQHVLAIAYRENGQVEDAIKLLEHVVNIQEVNLGEHHPDRLASQHELAVAYRENGQVGRAFELLEHVAQVWQRTDRSHPDYLAVYSDLAEAYRNTPLEARNHSLGDVEGSRKASVANLGLEKRNDQESVEAPANSEAMRSRSLYEATDASMTYSETVQSSLSSARHGQRPPSSTLPTEAESAMPDVIQSPYKQEAGVVFSGDVDRQSIASVDCDIQSLAESRTFSNVREVAAYEVAKAFTRVSTVSELYDRGLKAMEEVKFLRNHGRLLKYFYLGALTDADTVSEKLVVQFFRSRIARERISHWLLNKNDDSDETMDTSQLEPLLAGISISKWAEDVTSDAHDNGDDGNNDCEQLEKSDYEDSDSGIDEDDASELTQDAIPPLIAAAGFLTNGQAFQVYQNNLARFVHNKPWAPKSFGAALKARDEYEAIKLLGEEAFAVTQVGSEFEWIAEALEMGLSPSDIVHVILEQNTRAPWIFYDPPELETFPVNNTFHRTACAHDKSALIEGHGHDPLCQRNIQNDRPSSLSRNAVSQVVTEVCGLAGVVPYLTPGIPWAGNVSFHDTSAKVTYETLKTSRNVDDEAGIVRRILCTLDRVMTLIAWLQHHSFVCDHFVILRRTFDVVAVESIKISFGKISELQTKLGLLAISMNAIDPSTAQFIFDLLEVFCGKLDSTKMLGGADLSNVIVDASALVVQALCLGMLTFGHACTGELNPFFLDHSLSSVSLNGADGRLSRNLMLSLHAETLTCMGDMINDPVMVFCCGESIPGVKHHLQTSFENLFELWGPGHMIVDRSEPPGRNICGAELGGGIIYRSSEDFALFHWSREVLINPDTFAHGSRIASKEVITIGALYEINPICPFSGDLARKPVAEQALTRLNTMSRIHSLGTFGESWALRQVQAGLQTGQYVMLAVNATWVKSDSRTLKIEIMSAPLDLNDLEAPWGVLVSICTGVALRVPLREAVAEVMVPIVSSWAEKPDQWQSLLELGIVAELKKPSFRQWFDFLDTEKRRAVTGLVTHVLSKLCWTGINQTEEFVVASLD</sequence>
<evidence type="ECO:0000313" key="7">
    <source>
        <dbReference type="EMBL" id="THW48854.1"/>
    </source>
</evidence>
<dbReference type="GO" id="GO:0019369">
    <property type="term" value="P:arachidonate metabolic process"/>
    <property type="evidence" value="ECO:0007669"/>
    <property type="project" value="TreeGrafter"/>
</dbReference>
<evidence type="ECO:0000256" key="3">
    <source>
        <dbReference type="ARBA" id="ARBA00023098"/>
    </source>
</evidence>
<accession>A0A4S9X4F8</accession>
<dbReference type="Pfam" id="PF13424">
    <property type="entry name" value="TPR_12"/>
    <property type="match status" value="1"/>
</dbReference>
<dbReference type="SUPFAM" id="SSF52151">
    <property type="entry name" value="FabD/lysophospholipase-like"/>
    <property type="match status" value="1"/>
</dbReference>
<dbReference type="InterPro" id="IPR002182">
    <property type="entry name" value="NB-ARC"/>
</dbReference>
<feature type="short sequence motif" description="DGA/G" evidence="4">
    <location>
        <begin position="212"/>
        <end position="214"/>
    </location>
</feature>
<feature type="compositionally biased region" description="Polar residues" evidence="5">
    <location>
        <begin position="1106"/>
        <end position="1128"/>
    </location>
</feature>
<dbReference type="Gene3D" id="1.25.40.10">
    <property type="entry name" value="Tetratricopeptide repeat domain"/>
    <property type="match status" value="1"/>
</dbReference>
<dbReference type="GO" id="GO:0047499">
    <property type="term" value="F:calcium-independent phospholipase A2 activity"/>
    <property type="evidence" value="ECO:0007669"/>
    <property type="project" value="TreeGrafter"/>
</dbReference>
<dbReference type="PANTHER" id="PTHR24185:SF1">
    <property type="entry name" value="CALCIUM-INDEPENDENT PHOSPHOLIPASE A2-GAMMA"/>
    <property type="match status" value="1"/>
</dbReference>
<dbReference type="Proteomes" id="UP000309734">
    <property type="component" value="Unassembled WGS sequence"/>
</dbReference>
<dbReference type="Pfam" id="PF00931">
    <property type="entry name" value="NB-ARC"/>
    <property type="match status" value="1"/>
</dbReference>
<evidence type="ECO:0000259" key="6">
    <source>
        <dbReference type="PROSITE" id="PS51635"/>
    </source>
</evidence>
<evidence type="ECO:0000313" key="8">
    <source>
        <dbReference type="EMBL" id="THZ73357.1"/>
    </source>
</evidence>
<feature type="short sequence motif" description="GXSXG" evidence="4">
    <location>
        <begin position="70"/>
        <end position="74"/>
    </location>
</feature>
<feature type="region of interest" description="Disordered" evidence="5">
    <location>
        <begin position="1106"/>
        <end position="1133"/>
    </location>
</feature>
<dbReference type="CDD" id="cd07216">
    <property type="entry name" value="Pat17_PNPLA8_PNPLA9_like3"/>
    <property type="match status" value="1"/>
</dbReference>
<dbReference type="InterPro" id="IPR019734">
    <property type="entry name" value="TPR_rpt"/>
</dbReference>
<feature type="region of interest" description="Disordered" evidence="5">
    <location>
        <begin position="1069"/>
        <end position="1092"/>
    </location>
</feature>
<dbReference type="Gene3D" id="3.40.1090.10">
    <property type="entry name" value="Cytosolic phospholipase A2 catalytic domain"/>
    <property type="match status" value="1"/>
</dbReference>
<evidence type="ECO:0000313" key="10">
    <source>
        <dbReference type="Proteomes" id="UP000310687"/>
    </source>
</evidence>
<dbReference type="EMBL" id="QZAL01000016">
    <property type="protein sequence ID" value="THW48854.1"/>
    <property type="molecule type" value="Genomic_DNA"/>
</dbReference>
<feature type="compositionally biased region" description="Acidic residues" evidence="5">
    <location>
        <begin position="1313"/>
        <end position="1322"/>
    </location>
</feature>
<name>A0A4S9X4F8_AURPU</name>
<dbReference type="SMART" id="SM00028">
    <property type="entry name" value="TPR"/>
    <property type="match status" value="4"/>
</dbReference>
<dbReference type="SUPFAM" id="SSF52540">
    <property type="entry name" value="P-loop containing nucleoside triphosphate hydrolases"/>
    <property type="match status" value="1"/>
</dbReference>
<feature type="short sequence motif" description="GXGXXG" evidence="4">
    <location>
        <begin position="28"/>
        <end position="33"/>
    </location>
</feature>
<dbReference type="PROSITE" id="PS51635">
    <property type="entry name" value="PNPLA"/>
    <property type="match status" value="1"/>
</dbReference>
<protein>
    <recommendedName>
        <fullName evidence="6">PNPLA domain-containing protein</fullName>
    </recommendedName>
</protein>
<dbReference type="PANTHER" id="PTHR24185">
    <property type="entry name" value="CALCIUM-INDEPENDENT PHOSPHOLIPASE A2-GAMMA"/>
    <property type="match status" value="1"/>
</dbReference>
<evidence type="ECO:0000256" key="5">
    <source>
        <dbReference type="SAM" id="MobiDB-lite"/>
    </source>
</evidence>
<feature type="domain" description="PNPLA" evidence="6">
    <location>
        <begin position="24"/>
        <end position="225"/>
    </location>
</feature>
<dbReference type="EMBL" id="QZBS01000098">
    <property type="protein sequence ID" value="THZ73357.1"/>
    <property type="molecule type" value="Genomic_DNA"/>
</dbReference>
<dbReference type="SUPFAM" id="SSF48452">
    <property type="entry name" value="TPR-like"/>
    <property type="match status" value="2"/>
</dbReference>
<keyword evidence="2 4" id="KW-0442">Lipid degradation</keyword>
<evidence type="ECO:0000313" key="9">
    <source>
        <dbReference type="Proteomes" id="UP000309734"/>
    </source>
</evidence>
<feature type="region of interest" description="Disordered" evidence="5">
    <location>
        <begin position="1291"/>
        <end position="1322"/>
    </location>
</feature>
<evidence type="ECO:0000256" key="1">
    <source>
        <dbReference type="ARBA" id="ARBA00022801"/>
    </source>
</evidence>
<dbReference type="InterPro" id="IPR011990">
    <property type="entry name" value="TPR-like_helical_dom_sf"/>
</dbReference>
<feature type="active site" description="Proton acceptor" evidence="4">
    <location>
        <position position="212"/>
    </location>
</feature>
<dbReference type="InterPro" id="IPR016035">
    <property type="entry name" value="Acyl_Trfase/lysoPLipase"/>
</dbReference>